<reference evidence="1" key="2">
    <citation type="submission" date="2023-02" db="EMBL/GenBank/DDBJ databases">
        <authorList>
            <person name="Swenson N.G."/>
            <person name="Wegrzyn J.L."/>
            <person name="Mcevoy S.L."/>
        </authorList>
    </citation>
    <scope>NUCLEOTIDE SEQUENCE</scope>
    <source>
        <strain evidence="1">91603</strain>
        <tissue evidence="1">Leaf</tissue>
    </source>
</reference>
<keyword evidence="2" id="KW-1185">Reference proteome</keyword>
<proteinExistence type="predicted"/>
<reference evidence="1" key="1">
    <citation type="journal article" date="2022" name="Plant J.">
        <title>Strategies of tolerance reflected in two North American maple genomes.</title>
        <authorList>
            <person name="McEvoy S.L."/>
            <person name="Sezen U.U."/>
            <person name="Trouern-Trend A."/>
            <person name="McMahon S.M."/>
            <person name="Schaberg P.G."/>
            <person name="Yang J."/>
            <person name="Wegrzyn J.L."/>
            <person name="Swenson N.G."/>
        </authorList>
    </citation>
    <scope>NUCLEOTIDE SEQUENCE</scope>
    <source>
        <strain evidence="1">91603</strain>
    </source>
</reference>
<dbReference type="EMBL" id="JAJSOW010000004">
    <property type="protein sequence ID" value="KAI9192557.1"/>
    <property type="molecule type" value="Genomic_DNA"/>
</dbReference>
<dbReference type="Proteomes" id="UP001064489">
    <property type="component" value="Chromosome 6"/>
</dbReference>
<gene>
    <name evidence="1" type="ORF">LWI28_024691</name>
</gene>
<evidence type="ECO:0000313" key="1">
    <source>
        <dbReference type="EMBL" id="KAI9192557.1"/>
    </source>
</evidence>
<name>A0AAD5P0A1_ACENE</name>
<dbReference type="AlphaFoldDB" id="A0AAD5P0A1"/>
<organism evidence="1 2">
    <name type="scientific">Acer negundo</name>
    <name type="common">Box elder</name>
    <dbReference type="NCBI Taxonomy" id="4023"/>
    <lineage>
        <taxon>Eukaryota</taxon>
        <taxon>Viridiplantae</taxon>
        <taxon>Streptophyta</taxon>
        <taxon>Embryophyta</taxon>
        <taxon>Tracheophyta</taxon>
        <taxon>Spermatophyta</taxon>
        <taxon>Magnoliopsida</taxon>
        <taxon>eudicotyledons</taxon>
        <taxon>Gunneridae</taxon>
        <taxon>Pentapetalae</taxon>
        <taxon>rosids</taxon>
        <taxon>malvids</taxon>
        <taxon>Sapindales</taxon>
        <taxon>Sapindaceae</taxon>
        <taxon>Hippocastanoideae</taxon>
        <taxon>Acereae</taxon>
        <taxon>Acer</taxon>
    </lineage>
</organism>
<comment type="caution">
    <text evidence="1">The sequence shown here is derived from an EMBL/GenBank/DDBJ whole genome shotgun (WGS) entry which is preliminary data.</text>
</comment>
<sequence>MQALKLWLTAALHQPHHAPEVSRRRMRAFDLQWVTAFIGRESKRQMRWATAFPCPHCASNHYDSGASRAYMDFVHKEEICLHRVMRYIEYGG</sequence>
<protein>
    <submittedName>
        <fullName evidence="1">Uncharacterized protein</fullName>
    </submittedName>
</protein>
<accession>A0AAD5P0A1</accession>
<evidence type="ECO:0000313" key="2">
    <source>
        <dbReference type="Proteomes" id="UP001064489"/>
    </source>
</evidence>